<name>A0AAN8SD95_POLSC</name>
<dbReference type="EMBL" id="JAWJWE010000001">
    <property type="protein sequence ID" value="KAK6644099.1"/>
    <property type="molecule type" value="Genomic_DNA"/>
</dbReference>
<accession>A0AAN8SD95</accession>
<evidence type="ECO:0000313" key="1">
    <source>
        <dbReference type="EMBL" id="KAK6644099.1"/>
    </source>
</evidence>
<comment type="caution">
    <text evidence="1">The sequence shown here is derived from an EMBL/GenBank/DDBJ whole genome shotgun (WGS) entry which is preliminary data.</text>
</comment>
<proteinExistence type="predicted"/>
<dbReference type="Proteomes" id="UP001372834">
    <property type="component" value="Unassembled WGS sequence"/>
</dbReference>
<organism evidence="1 2">
    <name type="scientific">Polyplax serrata</name>
    <name type="common">Common mouse louse</name>
    <dbReference type="NCBI Taxonomy" id="468196"/>
    <lineage>
        <taxon>Eukaryota</taxon>
        <taxon>Metazoa</taxon>
        <taxon>Ecdysozoa</taxon>
        <taxon>Arthropoda</taxon>
        <taxon>Hexapoda</taxon>
        <taxon>Insecta</taxon>
        <taxon>Pterygota</taxon>
        <taxon>Neoptera</taxon>
        <taxon>Paraneoptera</taxon>
        <taxon>Psocodea</taxon>
        <taxon>Troctomorpha</taxon>
        <taxon>Phthiraptera</taxon>
        <taxon>Anoplura</taxon>
        <taxon>Polyplacidae</taxon>
        <taxon>Polyplax</taxon>
    </lineage>
</organism>
<protein>
    <submittedName>
        <fullName evidence="1">Uncharacterized protein</fullName>
    </submittedName>
</protein>
<dbReference type="AlphaFoldDB" id="A0AAN8SD95"/>
<evidence type="ECO:0000313" key="2">
    <source>
        <dbReference type="Proteomes" id="UP001372834"/>
    </source>
</evidence>
<gene>
    <name evidence="1" type="ORF">RUM43_000365</name>
</gene>
<reference evidence="1 2" key="1">
    <citation type="submission" date="2023-10" db="EMBL/GenBank/DDBJ databases">
        <title>Genomes of two closely related lineages of the louse Polyplax serrata with different host specificities.</title>
        <authorList>
            <person name="Martinu J."/>
            <person name="Tarabai H."/>
            <person name="Stefka J."/>
            <person name="Hypsa V."/>
        </authorList>
    </citation>
    <scope>NUCLEOTIDE SEQUENCE [LARGE SCALE GENOMIC DNA]</scope>
    <source>
        <strain evidence="1">HR10_N</strain>
    </source>
</reference>
<sequence length="181" mass="21199">MIDELDFACIFWPQQKYVNLVNWPYPFPSHAREENPGWARAPFNVTRVWCHVQSVPFPGGYFRGKRKPEALKTNPRAPGSISVFALVQRKKESRMSLPICRVIKARQFFLFPSREIQTVEMSRRPFAIISSPDYLDFDISPYLEIKQKEKVNAECYCSYSGRLRNNDYQKKKKKKTGGIQK</sequence>